<evidence type="ECO:0000313" key="1">
    <source>
        <dbReference type="EMBL" id="VEP17639.1"/>
    </source>
</evidence>
<protein>
    <submittedName>
        <fullName evidence="1">Uncharacterized protein</fullName>
    </submittedName>
</protein>
<sequence>MPQCCWLAKFIASIFSNINNFDKRVFSIMTEKYDRGMTINLVGSVAKINWKNY</sequence>
<name>A0A563W1Q9_9CYAN</name>
<gene>
    <name evidence="1" type="ORF">H1P_6300002</name>
</gene>
<accession>A0A563W1Q9</accession>
<organism evidence="1 2">
    <name type="scientific">Hyella patelloides LEGE 07179</name>
    <dbReference type="NCBI Taxonomy" id="945734"/>
    <lineage>
        <taxon>Bacteria</taxon>
        <taxon>Bacillati</taxon>
        <taxon>Cyanobacteriota</taxon>
        <taxon>Cyanophyceae</taxon>
        <taxon>Pleurocapsales</taxon>
        <taxon>Hyellaceae</taxon>
        <taxon>Hyella</taxon>
    </lineage>
</organism>
<keyword evidence="2" id="KW-1185">Reference proteome</keyword>
<dbReference type="EMBL" id="CAACVJ010000591">
    <property type="protein sequence ID" value="VEP17639.1"/>
    <property type="molecule type" value="Genomic_DNA"/>
</dbReference>
<reference evidence="1 2" key="1">
    <citation type="submission" date="2019-01" db="EMBL/GenBank/DDBJ databases">
        <authorList>
            <person name="Brito A."/>
        </authorList>
    </citation>
    <scope>NUCLEOTIDE SEQUENCE [LARGE SCALE GENOMIC DNA]</scope>
    <source>
        <strain evidence="1">1</strain>
    </source>
</reference>
<proteinExistence type="predicted"/>
<dbReference type="AlphaFoldDB" id="A0A563W1Q9"/>
<dbReference type="Proteomes" id="UP000320055">
    <property type="component" value="Unassembled WGS sequence"/>
</dbReference>
<evidence type="ECO:0000313" key="2">
    <source>
        <dbReference type="Proteomes" id="UP000320055"/>
    </source>
</evidence>